<evidence type="ECO:0000313" key="5">
    <source>
        <dbReference type="Proteomes" id="UP001155587"/>
    </source>
</evidence>
<proteinExistence type="inferred from homology"/>
<dbReference type="NCBIfam" id="NF008218">
    <property type="entry name" value="PRK10985.1"/>
    <property type="match status" value="1"/>
</dbReference>
<dbReference type="AlphaFoldDB" id="A0A9X3HYJ4"/>
<dbReference type="InterPro" id="IPR000073">
    <property type="entry name" value="AB_hydrolase_1"/>
</dbReference>
<dbReference type="EMBL" id="JAKRRY010000036">
    <property type="protein sequence ID" value="MCW8348353.1"/>
    <property type="molecule type" value="Genomic_DNA"/>
</dbReference>
<dbReference type="GO" id="GO:0047372">
    <property type="term" value="F:monoacylglycerol lipase activity"/>
    <property type="evidence" value="ECO:0007669"/>
    <property type="project" value="TreeGrafter"/>
</dbReference>
<dbReference type="PANTHER" id="PTHR10794">
    <property type="entry name" value="ABHYDROLASE DOMAIN-CONTAINING PROTEIN"/>
    <property type="match status" value="1"/>
</dbReference>
<evidence type="ECO:0000256" key="1">
    <source>
        <dbReference type="ARBA" id="ARBA00010884"/>
    </source>
</evidence>
<evidence type="ECO:0000259" key="3">
    <source>
        <dbReference type="Pfam" id="PF00561"/>
    </source>
</evidence>
<protein>
    <submittedName>
        <fullName evidence="4">Hydrolase</fullName>
    </submittedName>
</protein>
<feature type="active site" description="Charge relay system" evidence="2">
    <location>
        <position position="273"/>
    </location>
</feature>
<keyword evidence="4" id="KW-0378">Hydrolase</keyword>
<feature type="domain" description="AB hydrolase-1" evidence="3">
    <location>
        <begin position="66"/>
        <end position="306"/>
    </location>
</feature>
<dbReference type="InterPro" id="IPR029058">
    <property type="entry name" value="AB_hydrolase_fold"/>
</dbReference>
<comment type="similarity">
    <text evidence="1">Belongs to the AB hydrolase superfamily. AB hydrolase 4 family.</text>
</comment>
<dbReference type="GO" id="GO:0034338">
    <property type="term" value="F:short-chain carboxylesterase activity"/>
    <property type="evidence" value="ECO:0007669"/>
    <property type="project" value="TreeGrafter"/>
</dbReference>
<reference evidence="4" key="1">
    <citation type="submission" date="2022-02" db="EMBL/GenBank/DDBJ databases">
        <title>Vibrio sp. nov, a new bacterium isolated from seawater.</title>
        <authorList>
            <person name="Yuan Y."/>
        </authorList>
    </citation>
    <scope>NUCLEOTIDE SEQUENCE</scope>
    <source>
        <strain evidence="4">ZSDZ65</strain>
    </source>
</reference>
<name>A0A9X3HYJ4_9VIBR</name>
<dbReference type="Pfam" id="PF00561">
    <property type="entry name" value="Abhydrolase_1"/>
    <property type="match status" value="1"/>
</dbReference>
<accession>A0A9X3HYJ4</accession>
<comment type="caution">
    <text evidence="4">The sequence shown here is derived from an EMBL/GenBank/DDBJ whole genome shotgun (WGS) entry which is preliminary data.</text>
</comment>
<organism evidence="4 5">
    <name type="scientific">Vibrio qingdaonensis</name>
    <dbReference type="NCBI Taxonomy" id="2829491"/>
    <lineage>
        <taxon>Bacteria</taxon>
        <taxon>Pseudomonadati</taxon>
        <taxon>Pseudomonadota</taxon>
        <taxon>Gammaproteobacteria</taxon>
        <taxon>Vibrionales</taxon>
        <taxon>Vibrionaceae</taxon>
        <taxon>Vibrio</taxon>
    </lineage>
</organism>
<dbReference type="PANTHER" id="PTHR10794:SF94">
    <property type="entry name" value="ESTERASE YHET-RELATED"/>
    <property type="match status" value="1"/>
</dbReference>
<dbReference type="RefSeq" id="WP_265676872.1">
    <property type="nucleotide sequence ID" value="NZ_JAKRRY010000036.1"/>
</dbReference>
<dbReference type="PIRSF" id="PIRSF005211">
    <property type="entry name" value="Ab_hydro_YheT"/>
    <property type="match status" value="1"/>
</dbReference>
<evidence type="ECO:0000256" key="2">
    <source>
        <dbReference type="PIRSR" id="PIRSR005211-1"/>
    </source>
</evidence>
<feature type="active site" description="Charge relay system" evidence="2">
    <location>
        <position position="146"/>
    </location>
</feature>
<dbReference type="InterPro" id="IPR050960">
    <property type="entry name" value="AB_hydrolase_4_sf"/>
</dbReference>
<dbReference type="SUPFAM" id="SSF53474">
    <property type="entry name" value="alpha/beta-Hydrolases"/>
    <property type="match status" value="1"/>
</dbReference>
<sequence>MNTPKLLPFIAAKGLGNAHIQTLIPRFIRRGTLFTPVWETLDTPDGDFVELAWSEEPHHESAKNKPIFILFHGLEGSFDSPYANGLMHAFASQGWLAVMMHFRGCGPTPNRLARAYHSGEIGDARHFIELLEHRYPNANKVAVGISLGGNMLSNYLAYYKHDTKLTSATIVSAPLDLAACSKRIEQGFSKVYRKYLVSSLKKNALKKIHLLSEALDLTAEHVRGMTKLYEFDNLITAPLHGFKNADDYYQQCSALPRLSDIVIPTQFIHAKDDPFMNDDVIPRYELPTHLSYHLLERGGHVGFLSGSWLKPTFWLEEVLPKYYHHLQVTPSRDLT</sequence>
<dbReference type="InterPro" id="IPR012020">
    <property type="entry name" value="ABHD4"/>
</dbReference>
<dbReference type="Proteomes" id="UP001155587">
    <property type="component" value="Unassembled WGS sequence"/>
</dbReference>
<dbReference type="Gene3D" id="3.40.50.1820">
    <property type="entry name" value="alpha/beta hydrolase"/>
    <property type="match status" value="1"/>
</dbReference>
<dbReference type="FunFam" id="3.40.50.1820:FF:000080">
    <property type="entry name" value="Alpha/beta hydrolase"/>
    <property type="match status" value="1"/>
</dbReference>
<feature type="active site" description="Charge relay system" evidence="2">
    <location>
        <position position="300"/>
    </location>
</feature>
<keyword evidence="5" id="KW-1185">Reference proteome</keyword>
<gene>
    <name evidence="4" type="ORF">MD535_20410</name>
</gene>
<evidence type="ECO:0000313" key="4">
    <source>
        <dbReference type="EMBL" id="MCW8348353.1"/>
    </source>
</evidence>